<dbReference type="InterPro" id="IPR003458">
    <property type="entry name" value="Phage_T4_Gp38_tail_assem"/>
</dbReference>
<name>A0AB34CCK0_9GAMM</name>
<comment type="caution">
    <text evidence="1">The sequence shown here is derived from an EMBL/GenBank/DDBJ whole genome shotgun (WGS) entry which is preliminary data.</text>
</comment>
<accession>A0AB34CCK0</accession>
<protein>
    <submittedName>
        <fullName evidence="1">Tail fiber assembly protein</fullName>
    </submittedName>
</protein>
<evidence type="ECO:0000313" key="2">
    <source>
        <dbReference type="Proteomes" id="UP000324255"/>
    </source>
</evidence>
<organism evidence="1 2">
    <name type="scientific">Candidatus Pantoea gossypiicola</name>
    <dbReference type="NCBI Taxonomy" id="2608008"/>
    <lineage>
        <taxon>Bacteria</taxon>
        <taxon>Pseudomonadati</taxon>
        <taxon>Pseudomonadota</taxon>
        <taxon>Gammaproteobacteria</taxon>
        <taxon>Enterobacterales</taxon>
        <taxon>Erwiniaceae</taxon>
        <taxon>Pantoea</taxon>
    </lineage>
</organism>
<gene>
    <name evidence="1" type="ORF">F3I20_23595</name>
</gene>
<dbReference type="AlphaFoldDB" id="A0AB34CCK0"/>
<keyword evidence="2" id="KW-1185">Reference proteome</keyword>
<evidence type="ECO:0000313" key="1">
    <source>
        <dbReference type="EMBL" id="KAA6117833.1"/>
    </source>
</evidence>
<dbReference type="EMBL" id="VWVM01000041">
    <property type="protein sequence ID" value="KAA6117833.1"/>
    <property type="molecule type" value="Genomic_DNA"/>
</dbReference>
<sequence>MKNLHVYNAEMIAGNSVLFLKDDAGRDWYESQKLFDDETLKVVFDSSGIIVSMNYDVSTLWPVDNSVAEVAAADVPEGIDITGNWMFDGKNIVPRTYTAEEWQARAEAQRQNLLTAANAATADWRTELQLDTISDEDKASLVKWMAYIKALKAVDLSSVSDEAGYNAIVWPEEP</sequence>
<dbReference type="Pfam" id="PF02413">
    <property type="entry name" value="Caudo_TAP"/>
    <property type="match status" value="1"/>
</dbReference>
<proteinExistence type="predicted"/>
<reference evidence="1 2" key="1">
    <citation type="submission" date="2019-09" db="EMBL/GenBank/DDBJ databases">
        <title>Genomic diversity of phyloplane-associated Pantoea species in Pakistan cotton crop.</title>
        <authorList>
            <person name="Tufail M.R."/>
            <person name="Cook D.R."/>
        </authorList>
    </citation>
    <scope>NUCLEOTIDE SEQUENCE [LARGE SCALE GENOMIC DNA]</scope>
    <source>
        <strain evidence="1 2">B_8</strain>
    </source>
</reference>
<dbReference type="Proteomes" id="UP000324255">
    <property type="component" value="Unassembled WGS sequence"/>
</dbReference>